<comment type="caution">
    <text evidence="4">Lacks conserved residue(s) required for the propagation of feature annotation.</text>
</comment>
<evidence type="ECO:0000256" key="2">
    <source>
        <dbReference type="ARBA" id="ARBA00010271"/>
    </source>
</evidence>
<dbReference type="Proteomes" id="UP000232323">
    <property type="component" value="Unassembled WGS sequence"/>
</dbReference>
<evidence type="ECO:0000256" key="4">
    <source>
        <dbReference type="PROSITE-ProRule" id="PRU00076"/>
    </source>
</evidence>
<reference evidence="6 7" key="1">
    <citation type="submission" date="2017-08" db="EMBL/GenBank/DDBJ databases">
        <title>Acidophilic green algal genome provides insights into adaptation to an acidic environment.</title>
        <authorList>
            <person name="Hirooka S."/>
            <person name="Hirose Y."/>
            <person name="Kanesaki Y."/>
            <person name="Higuchi S."/>
            <person name="Fujiwara T."/>
            <person name="Onuma R."/>
            <person name="Era A."/>
            <person name="Ohbayashi R."/>
            <person name="Uzuka A."/>
            <person name="Nozaki H."/>
            <person name="Yoshikawa H."/>
            <person name="Miyagishima S.Y."/>
        </authorList>
    </citation>
    <scope>NUCLEOTIDE SEQUENCE [LARGE SCALE GENOMIC DNA]</scope>
    <source>
        <strain evidence="6 7">NIES-2499</strain>
    </source>
</reference>
<dbReference type="PROSITE" id="PS00022">
    <property type="entry name" value="EGF_1"/>
    <property type="match status" value="1"/>
</dbReference>
<organism evidence="6 7">
    <name type="scientific">Chlamydomonas eustigma</name>
    <dbReference type="NCBI Taxonomy" id="1157962"/>
    <lineage>
        <taxon>Eukaryota</taxon>
        <taxon>Viridiplantae</taxon>
        <taxon>Chlorophyta</taxon>
        <taxon>core chlorophytes</taxon>
        <taxon>Chlorophyceae</taxon>
        <taxon>CS clade</taxon>
        <taxon>Chlamydomonadales</taxon>
        <taxon>Chlamydomonadaceae</taxon>
        <taxon>Chlamydomonas</taxon>
    </lineage>
</organism>
<dbReference type="InterPro" id="IPR000742">
    <property type="entry name" value="EGF"/>
</dbReference>
<evidence type="ECO:0000256" key="3">
    <source>
        <dbReference type="ARBA" id="ARBA00023034"/>
    </source>
</evidence>
<dbReference type="Pfam" id="PF03016">
    <property type="entry name" value="Exostosin_GT47"/>
    <property type="match status" value="1"/>
</dbReference>
<dbReference type="PANTHER" id="PTHR11062:SF268">
    <property type="entry name" value="FAMILY PROTEIN, PUTATIVE, EXPRESSED-RELATED"/>
    <property type="match status" value="1"/>
</dbReference>
<comment type="caution">
    <text evidence="6">The sequence shown here is derived from an EMBL/GenBank/DDBJ whole genome shotgun (WGS) entry which is preliminary data.</text>
</comment>
<name>A0A250XF17_9CHLO</name>
<protein>
    <recommendedName>
        <fullName evidence="5">EGF-like domain-containing protein</fullName>
    </recommendedName>
</protein>
<evidence type="ECO:0000256" key="1">
    <source>
        <dbReference type="ARBA" id="ARBA00004323"/>
    </source>
</evidence>
<dbReference type="EMBL" id="BEGY01000068">
    <property type="protein sequence ID" value="GAX81626.1"/>
    <property type="molecule type" value="Genomic_DNA"/>
</dbReference>
<keyword evidence="3" id="KW-0333">Golgi apparatus</keyword>
<sequence length="859" mass="97532">MLYIVAGHDSTHPPQYDCGHGEDVDEQPMLELPPAHHWYYPFMQLQLPQRGRATSHAYHAHGDRHTSKRLHTMFPWQKTGLEDLVTDKFHLPDPVPLKPPSNGSSSLWKLFGSSWTGQPTVIPALSTNDEAHMQKGQKRKHPYSCSLQLNISACLAYATQALEPMKSKPQESKPCPSEGCGAGNCHHGLGLCMCPAGWTGPTCAQELKRPCAHRGHYHSDPLGMPISHIHAVTKHDLNWSVPGWTASRCAGYCDDTIAMCYCGYGSKFAHVPAPDGAPLGALPMHMGRSMLDPCKPSTDASGHPAIGRESYPMKWKDYYGPLGWCNEDPVELKAQDGQGTQAPQQQQQQQKPKARCPCLLDNMAGEFCEHPKESYCPAQCTGHGRCLLGFCKCHDGWYGTDCSSKAAAVAGDVDNQAQTSSPSGEEQSLPELPAWIRPVIRPSVRVGAAVRTMRRRPFIYVYDLPPDYNSRLLQYRIVHSQCTWRTLDPEEADFFYVPVYIACLMYPVLGWADYPFYYAPSPTPRPMHVTNILLEAKRWLQNHMPWWDRRGGRDHIWLMPHDEGACYMPTEIYNTSIVLTHWGRLDLDHQSGTGYNPDNYNIPIFWPGFKDNDWRDLYKGHACFTPGKDLVIPLFKPPGRFRWSPLLGAAPLERDILLYFRGDVGLHRALQYSRGIRQTFYRMAHQQSWRLKYKIFIGSGPEYPGDYSQHLARSKFCLAVPGDGYSARYVDAILHGCIPVVVMDNVTEVFETLLDWRQYAIRIKQSDIEKTPQILISITEKQLKVMQGNLAKIWHRFAWVHSPLHLSQMPEHFADNAAQNERMHAQELPQDNPFRPRAVYPFREDAFSTLIQWLHSKIK</sequence>
<gene>
    <name evidence="6" type="ORF">CEUSTIGMA_g9054.t1</name>
</gene>
<comment type="similarity">
    <text evidence="2">Belongs to the glycosyltransferase 47 family.</text>
</comment>
<proteinExistence type="inferred from homology"/>
<keyword evidence="4" id="KW-0245">EGF-like domain</keyword>
<dbReference type="OrthoDB" id="1924787at2759"/>
<dbReference type="GO" id="GO:0016757">
    <property type="term" value="F:glycosyltransferase activity"/>
    <property type="evidence" value="ECO:0007669"/>
    <property type="project" value="InterPro"/>
</dbReference>
<evidence type="ECO:0000259" key="5">
    <source>
        <dbReference type="PROSITE" id="PS50026"/>
    </source>
</evidence>
<dbReference type="Pfam" id="PF23106">
    <property type="entry name" value="EGF_Teneurin"/>
    <property type="match status" value="1"/>
</dbReference>
<dbReference type="PROSITE" id="PS01186">
    <property type="entry name" value="EGF_2"/>
    <property type="match status" value="1"/>
</dbReference>
<feature type="disulfide bond" evidence="4">
    <location>
        <begin position="175"/>
        <end position="185"/>
    </location>
</feature>
<keyword evidence="7" id="KW-1185">Reference proteome</keyword>
<feature type="domain" description="EGF-like" evidence="5">
    <location>
        <begin position="171"/>
        <end position="204"/>
    </location>
</feature>
<dbReference type="Gene3D" id="2.10.25.10">
    <property type="entry name" value="Laminin"/>
    <property type="match status" value="1"/>
</dbReference>
<dbReference type="InterPro" id="IPR040911">
    <property type="entry name" value="Exostosin_GT47"/>
</dbReference>
<keyword evidence="4" id="KW-1015">Disulfide bond</keyword>
<dbReference type="AlphaFoldDB" id="A0A250XF17"/>
<feature type="disulfide bond" evidence="4">
    <location>
        <begin position="194"/>
        <end position="203"/>
    </location>
</feature>
<evidence type="ECO:0000313" key="6">
    <source>
        <dbReference type="EMBL" id="GAX81626.1"/>
    </source>
</evidence>
<dbReference type="PANTHER" id="PTHR11062">
    <property type="entry name" value="EXOSTOSIN HEPARAN SULFATE GLYCOSYLTRANSFERASE -RELATED"/>
    <property type="match status" value="1"/>
</dbReference>
<evidence type="ECO:0000313" key="7">
    <source>
        <dbReference type="Proteomes" id="UP000232323"/>
    </source>
</evidence>
<dbReference type="InterPro" id="IPR004263">
    <property type="entry name" value="Exostosin"/>
</dbReference>
<dbReference type="GO" id="GO:0000139">
    <property type="term" value="C:Golgi membrane"/>
    <property type="evidence" value="ECO:0007669"/>
    <property type="project" value="UniProtKB-SubCell"/>
</dbReference>
<accession>A0A250XF17</accession>
<dbReference type="PROSITE" id="PS50026">
    <property type="entry name" value="EGF_3"/>
    <property type="match status" value="1"/>
</dbReference>
<comment type="subcellular location">
    <subcellularLocation>
        <location evidence="1">Golgi apparatus membrane</location>
        <topology evidence="1">Single-pass type II membrane protein</topology>
    </subcellularLocation>
</comment>